<keyword evidence="2" id="KW-0112">Calmodulin-binding</keyword>
<feature type="transmembrane region" description="Helical" evidence="6">
    <location>
        <begin position="246"/>
        <end position="264"/>
    </location>
</feature>
<accession>A0AA39VRX9</accession>
<proteinExistence type="predicted"/>
<keyword evidence="9" id="KW-1185">Reference proteome</keyword>
<dbReference type="SUPFAM" id="SSF51206">
    <property type="entry name" value="cAMP-binding domain-like"/>
    <property type="match status" value="1"/>
</dbReference>
<dbReference type="InterPro" id="IPR014710">
    <property type="entry name" value="RmlC-like_jellyroll"/>
</dbReference>
<evidence type="ECO:0000256" key="2">
    <source>
        <dbReference type="ARBA" id="ARBA00022860"/>
    </source>
</evidence>
<keyword evidence="3" id="KW-0142">cGMP-binding</keyword>
<dbReference type="EMBL" id="JAUESC010000004">
    <property type="protein sequence ID" value="KAK0596589.1"/>
    <property type="molecule type" value="Genomic_DNA"/>
</dbReference>
<keyword evidence="1" id="KW-0140">cGMP</keyword>
<dbReference type="AlphaFoldDB" id="A0AA39VRX9"/>
<dbReference type="InterPro" id="IPR018490">
    <property type="entry name" value="cNMP-bd_dom_sf"/>
</dbReference>
<keyword evidence="5" id="KW-0407">Ion channel</keyword>
<reference evidence="8" key="2">
    <citation type="submission" date="2023-06" db="EMBL/GenBank/DDBJ databases">
        <authorList>
            <person name="Swenson N.G."/>
            <person name="Wegrzyn J.L."/>
            <person name="Mcevoy S.L."/>
        </authorList>
    </citation>
    <scope>NUCLEOTIDE SEQUENCE</scope>
    <source>
        <strain evidence="8">NS2018</strain>
        <tissue evidence="8">Leaf</tissue>
    </source>
</reference>
<dbReference type="PANTHER" id="PTHR45651:SF5">
    <property type="entry name" value="CYCLIC NUCLEOTIDE-GATED ION CHANNEL 1"/>
    <property type="match status" value="1"/>
</dbReference>
<dbReference type="PANTHER" id="PTHR45651">
    <property type="entry name" value="CYCLIC NUCLEOTIDE-GATED ION CHANNEL 15-RELATED-RELATED"/>
    <property type="match status" value="1"/>
</dbReference>
<keyword evidence="6" id="KW-1133">Transmembrane helix</keyword>
<dbReference type="Gene3D" id="2.60.120.10">
    <property type="entry name" value="Jelly Rolls"/>
    <property type="match status" value="1"/>
</dbReference>
<evidence type="ECO:0000259" key="7">
    <source>
        <dbReference type="PROSITE" id="PS50042"/>
    </source>
</evidence>
<evidence type="ECO:0000313" key="9">
    <source>
        <dbReference type="Proteomes" id="UP001168877"/>
    </source>
</evidence>
<feature type="transmembrane region" description="Helical" evidence="6">
    <location>
        <begin position="199"/>
        <end position="219"/>
    </location>
</feature>
<gene>
    <name evidence="8" type="ORF">LWI29_017096</name>
</gene>
<protein>
    <recommendedName>
        <fullName evidence="7">Cyclic nucleotide-binding domain-containing protein</fullName>
    </recommendedName>
</protein>
<keyword evidence="6" id="KW-0812">Transmembrane</keyword>
<dbReference type="GO" id="GO:0030552">
    <property type="term" value="F:cAMP binding"/>
    <property type="evidence" value="ECO:0007669"/>
    <property type="project" value="UniProtKB-KW"/>
</dbReference>
<keyword evidence="4" id="KW-1071">Ligand-gated ion channel</keyword>
<dbReference type="InterPro" id="IPR000595">
    <property type="entry name" value="cNMP-bd_dom"/>
</dbReference>
<feature type="domain" description="Cyclic nucleotide-binding" evidence="7">
    <location>
        <begin position="469"/>
        <end position="514"/>
    </location>
</feature>
<feature type="transmembrane region" description="Helical" evidence="6">
    <location>
        <begin position="366"/>
        <end position="390"/>
    </location>
</feature>
<organism evidence="8 9">
    <name type="scientific">Acer saccharum</name>
    <name type="common">Sugar maple</name>
    <dbReference type="NCBI Taxonomy" id="4024"/>
    <lineage>
        <taxon>Eukaryota</taxon>
        <taxon>Viridiplantae</taxon>
        <taxon>Streptophyta</taxon>
        <taxon>Embryophyta</taxon>
        <taxon>Tracheophyta</taxon>
        <taxon>Spermatophyta</taxon>
        <taxon>Magnoliopsida</taxon>
        <taxon>eudicotyledons</taxon>
        <taxon>Gunneridae</taxon>
        <taxon>Pentapetalae</taxon>
        <taxon>rosids</taxon>
        <taxon>malvids</taxon>
        <taxon>Sapindales</taxon>
        <taxon>Sapindaceae</taxon>
        <taxon>Hippocastanoideae</taxon>
        <taxon>Acereae</taxon>
        <taxon>Acer</taxon>
    </lineage>
</organism>
<evidence type="ECO:0000256" key="5">
    <source>
        <dbReference type="ARBA" id="ARBA00023303"/>
    </source>
</evidence>
<dbReference type="SUPFAM" id="SSF81324">
    <property type="entry name" value="Voltage-gated potassium channels"/>
    <property type="match status" value="1"/>
</dbReference>
<dbReference type="CDD" id="cd00038">
    <property type="entry name" value="CAP_ED"/>
    <property type="match status" value="1"/>
</dbReference>
<evidence type="ECO:0000256" key="4">
    <source>
        <dbReference type="ARBA" id="ARBA00023286"/>
    </source>
</evidence>
<dbReference type="SMART" id="SM00100">
    <property type="entry name" value="cNMP"/>
    <property type="match status" value="1"/>
</dbReference>
<dbReference type="GO" id="GO:0030553">
    <property type="term" value="F:cGMP binding"/>
    <property type="evidence" value="ECO:0007669"/>
    <property type="project" value="UniProtKB-KW"/>
</dbReference>
<keyword evidence="4" id="KW-0813">Transport</keyword>
<evidence type="ECO:0000313" key="8">
    <source>
        <dbReference type="EMBL" id="KAK0596589.1"/>
    </source>
</evidence>
<keyword evidence="3" id="KW-0547">Nucleotide-binding</keyword>
<feature type="transmembrane region" description="Helical" evidence="6">
    <location>
        <begin position="171"/>
        <end position="192"/>
    </location>
</feature>
<dbReference type="Proteomes" id="UP001168877">
    <property type="component" value="Unassembled WGS sequence"/>
</dbReference>
<sequence>MEIDITQRIRGWSLLNSQTLCDIDILKEPKQNLQESTKILAMLTRSDMHVKSQNVINLEGMDTHDIRDDRERPLTNRMKKYAQKILDPLGPFTNWISLMLWVMSISMDPLFFYIPVIKMDKNCLDLDKKVGIISCVFRSVIDLSYIIYINFQPRTRPVMSGNSNSPNRSHKGYIDLLAVLPMPQVVIIIILLKSSLSNVLGAMTVLKYIVFFQFVPRVIRIYPLFRKATSTRILAEVTWVKAALNLYLYMFSGHVFGALWYFFAIDTEIKCWKKACTVMNQTGCNHHSFNCHKSSGNYKILNDVCSTKSKNSDFYDFGIYHDALQSVVVLEGSFPQKFTYCFRWGLQSLSCFAQNLVTSINMRENIFTISINISSVVLFIFLLGNMQLYLQSETTKSEEMKLKVREIEQWTTFKKLPENLRLQVRKYQQHVWRETKGVDVQNLLNNLPSDLRRNIKRELCLELIKKVPIFELLREQQLNAMCIQLKPVLYPGETYIVRKDDPVDEMLFIMRGELLSWGSNGRDRNLSEAEYLTEFCGEELSSWAIDPQSSSDQRPLSTSTIKTLTEVEAFALTADDLKDVFTKFKLRFRKRLLPIFRYRSLRWRRWAACIIQAAWRCYRQKKCQAASIIQATWNCYRRKKLEERMHEDEKKLQNALKLKLKLGAAAEGSSTSSVSGTVYATRFAAKALRAIRRSSKARMPMRVPTVFLQKPADPDFSDEDEE</sequence>
<name>A0AA39VRX9_ACESA</name>
<keyword evidence="4" id="KW-0406">Ion transport</keyword>
<dbReference type="Gene3D" id="1.10.287.630">
    <property type="entry name" value="Helix hairpin bin"/>
    <property type="match status" value="1"/>
</dbReference>
<evidence type="ECO:0000256" key="1">
    <source>
        <dbReference type="ARBA" id="ARBA00022535"/>
    </source>
</evidence>
<dbReference type="GO" id="GO:0034220">
    <property type="term" value="P:monoatomic ion transmembrane transport"/>
    <property type="evidence" value="ECO:0007669"/>
    <property type="project" value="UniProtKB-KW"/>
</dbReference>
<keyword evidence="6" id="KW-0472">Membrane</keyword>
<comment type="caution">
    <text evidence="8">The sequence shown here is derived from an EMBL/GenBank/DDBJ whole genome shotgun (WGS) entry which is preliminary data.</text>
</comment>
<feature type="transmembrane region" description="Helical" evidence="6">
    <location>
        <begin position="95"/>
        <end position="117"/>
    </location>
</feature>
<reference evidence="8" key="1">
    <citation type="journal article" date="2022" name="Plant J.">
        <title>Strategies of tolerance reflected in two North American maple genomes.</title>
        <authorList>
            <person name="McEvoy S.L."/>
            <person name="Sezen U.U."/>
            <person name="Trouern-Trend A."/>
            <person name="McMahon S.M."/>
            <person name="Schaberg P.G."/>
            <person name="Yang J."/>
            <person name="Wegrzyn J.L."/>
            <person name="Swenson N.G."/>
        </authorList>
    </citation>
    <scope>NUCLEOTIDE SEQUENCE</scope>
    <source>
        <strain evidence="8">NS2018</strain>
    </source>
</reference>
<dbReference type="PROSITE" id="PS50042">
    <property type="entry name" value="CNMP_BINDING_3"/>
    <property type="match status" value="1"/>
</dbReference>
<dbReference type="GO" id="GO:0005516">
    <property type="term" value="F:calmodulin binding"/>
    <property type="evidence" value="ECO:0007669"/>
    <property type="project" value="UniProtKB-KW"/>
</dbReference>
<dbReference type="GO" id="GO:0016020">
    <property type="term" value="C:membrane"/>
    <property type="evidence" value="ECO:0007669"/>
    <property type="project" value="UniProtKB-SubCell"/>
</dbReference>
<feature type="transmembrane region" description="Helical" evidence="6">
    <location>
        <begin position="129"/>
        <end position="151"/>
    </location>
</feature>
<evidence type="ECO:0000256" key="3">
    <source>
        <dbReference type="ARBA" id="ARBA00022992"/>
    </source>
</evidence>
<evidence type="ECO:0000256" key="6">
    <source>
        <dbReference type="SAM" id="Phobius"/>
    </source>
</evidence>